<dbReference type="PATRIC" id="fig|1280951.3.peg.2463"/>
<dbReference type="InterPro" id="IPR050330">
    <property type="entry name" value="Bact_OuterMem_StrucFunc"/>
</dbReference>
<dbReference type="InterPro" id="IPR036737">
    <property type="entry name" value="OmpA-like_sf"/>
</dbReference>
<organism evidence="7 8">
    <name type="scientific">Hyphomonas hirschiana VP5</name>
    <dbReference type="NCBI Taxonomy" id="1280951"/>
    <lineage>
        <taxon>Bacteria</taxon>
        <taxon>Pseudomonadati</taxon>
        <taxon>Pseudomonadota</taxon>
        <taxon>Alphaproteobacteria</taxon>
        <taxon>Hyphomonadales</taxon>
        <taxon>Hyphomonadaceae</taxon>
        <taxon>Hyphomonas</taxon>
    </lineage>
</organism>
<dbReference type="CDD" id="cd07185">
    <property type="entry name" value="OmpA_C-like"/>
    <property type="match status" value="1"/>
</dbReference>
<evidence type="ECO:0000256" key="5">
    <source>
        <dbReference type="SAM" id="SignalP"/>
    </source>
</evidence>
<dbReference type="InterPro" id="IPR006664">
    <property type="entry name" value="OMP_bac"/>
</dbReference>
<evidence type="ECO:0000256" key="1">
    <source>
        <dbReference type="ARBA" id="ARBA00004442"/>
    </source>
</evidence>
<keyword evidence="8" id="KW-1185">Reference proteome</keyword>
<dbReference type="PRINTS" id="PR01021">
    <property type="entry name" value="OMPADOMAIN"/>
</dbReference>
<keyword evidence="2 4" id="KW-0472">Membrane</keyword>
<comment type="caution">
    <text evidence="7">The sequence shown here is derived from an EMBL/GenBank/DDBJ whole genome shotgun (WGS) entry which is preliminary data.</text>
</comment>
<name>A0A059FN12_9PROT</name>
<evidence type="ECO:0000256" key="4">
    <source>
        <dbReference type="PROSITE-ProRule" id="PRU00473"/>
    </source>
</evidence>
<keyword evidence="3" id="KW-0998">Cell outer membrane</keyword>
<comment type="subcellular location">
    <subcellularLocation>
        <location evidence="1">Cell outer membrane</location>
    </subcellularLocation>
</comment>
<dbReference type="PROSITE" id="PS51123">
    <property type="entry name" value="OMPA_2"/>
    <property type="match status" value="1"/>
</dbReference>
<dbReference type="InterPro" id="IPR027367">
    <property type="entry name" value="Gly-zipper_YMGG"/>
</dbReference>
<evidence type="ECO:0000313" key="7">
    <source>
        <dbReference type="EMBL" id="KCZ91997.1"/>
    </source>
</evidence>
<dbReference type="Pfam" id="PF00691">
    <property type="entry name" value="OmpA"/>
    <property type="match status" value="1"/>
</dbReference>
<evidence type="ECO:0000313" key="8">
    <source>
        <dbReference type="Proteomes" id="UP000025061"/>
    </source>
</evidence>
<dbReference type="AlphaFoldDB" id="A0A059FN12"/>
<dbReference type="Pfam" id="PF13441">
    <property type="entry name" value="Gly-zipper_YMGG"/>
    <property type="match status" value="1"/>
</dbReference>
<dbReference type="Proteomes" id="UP000025061">
    <property type="component" value="Unassembled WGS sequence"/>
</dbReference>
<dbReference type="EMBL" id="ARYI01000010">
    <property type="protein sequence ID" value="KCZ91997.1"/>
    <property type="molecule type" value="Genomic_DNA"/>
</dbReference>
<dbReference type="PANTHER" id="PTHR30329:SF21">
    <property type="entry name" value="LIPOPROTEIN YIAD-RELATED"/>
    <property type="match status" value="1"/>
</dbReference>
<keyword evidence="5" id="KW-0732">Signal</keyword>
<feature type="chain" id="PRO_5001572414" evidence="5">
    <location>
        <begin position="19"/>
        <end position="211"/>
    </location>
</feature>
<evidence type="ECO:0000259" key="6">
    <source>
        <dbReference type="PROSITE" id="PS51123"/>
    </source>
</evidence>
<evidence type="ECO:0000256" key="2">
    <source>
        <dbReference type="ARBA" id="ARBA00023136"/>
    </source>
</evidence>
<gene>
    <name evidence="7" type="ORF">HHI_12229</name>
</gene>
<reference evidence="7 8" key="1">
    <citation type="submission" date="2013-04" db="EMBL/GenBank/DDBJ databases">
        <title>Hyphomonas hirschiana VP5 Genome Sequencing.</title>
        <authorList>
            <person name="Lai Q."/>
            <person name="Shao Z."/>
        </authorList>
    </citation>
    <scope>NUCLEOTIDE SEQUENCE [LARGE SCALE GENOMIC DNA]</scope>
    <source>
        <strain evidence="7 8">VP5</strain>
    </source>
</reference>
<proteinExistence type="predicted"/>
<protein>
    <submittedName>
        <fullName evidence="7">OmpA family protein</fullName>
    </submittedName>
</protein>
<evidence type="ECO:0000256" key="3">
    <source>
        <dbReference type="ARBA" id="ARBA00023237"/>
    </source>
</evidence>
<dbReference type="GO" id="GO:0009279">
    <property type="term" value="C:cell outer membrane"/>
    <property type="evidence" value="ECO:0007669"/>
    <property type="project" value="UniProtKB-SubCell"/>
</dbReference>
<dbReference type="RefSeq" id="WP_011648298.1">
    <property type="nucleotide sequence ID" value="NZ_ARYI01000010.1"/>
</dbReference>
<dbReference type="PANTHER" id="PTHR30329">
    <property type="entry name" value="STATOR ELEMENT OF FLAGELLAR MOTOR COMPLEX"/>
    <property type="match status" value="1"/>
</dbReference>
<accession>A0A059FN12</accession>
<dbReference type="SUPFAM" id="SSF103088">
    <property type="entry name" value="OmpA-like"/>
    <property type="match status" value="1"/>
</dbReference>
<sequence>MKTSVLIAAALMLPLVQACETGPSQRVLTTGAAGAILGAGAGMMAGGDDKRNAAIGAAVGAVAGASVGVYMDRQEEKLRQQTAGTGIEVERQGDQIALTMPSGISFQQGSAQIQPAFYQTLNDVAATLNEYPSTAVDIRGHASSEGARDFNQRLSQQRADAVRSYLTNQGVQGVRMSAVGMGIDYPVADNSTEAGRSQNRRVEIILTPVTQ</sequence>
<dbReference type="InterPro" id="IPR006665">
    <property type="entry name" value="OmpA-like"/>
</dbReference>
<dbReference type="OrthoDB" id="9782229at2"/>
<dbReference type="Gene3D" id="3.30.1330.60">
    <property type="entry name" value="OmpA-like domain"/>
    <property type="match status" value="1"/>
</dbReference>
<feature type="domain" description="OmpA-like" evidence="6">
    <location>
        <begin position="93"/>
        <end position="210"/>
    </location>
</feature>
<feature type="signal peptide" evidence="5">
    <location>
        <begin position="1"/>
        <end position="18"/>
    </location>
</feature>
<dbReference type="PROSITE" id="PS51257">
    <property type="entry name" value="PROKAR_LIPOPROTEIN"/>
    <property type="match status" value="1"/>
</dbReference>